<keyword evidence="1" id="KW-0812">Transmembrane</keyword>
<dbReference type="OMA" id="GYLYMSL"/>
<dbReference type="KEGG" id="pcy:PCYB_131310"/>
<accession>K6VG18</accession>
<protein>
    <submittedName>
        <fullName evidence="2">Uncharacterized protein</fullName>
    </submittedName>
</protein>
<gene>
    <name evidence="2" type="ORF">PCYB_131310</name>
</gene>
<evidence type="ECO:0000313" key="2">
    <source>
        <dbReference type="EMBL" id="GAB68257.1"/>
    </source>
</evidence>
<organism evidence="2 3">
    <name type="scientific">Plasmodium cynomolgi (strain B)</name>
    <dbReference type="NCBI Taxonomy" id="1120755"/>
    <lineage>
        <taxon>Eukaryota</taxon>
        <taxon>Sar</taxon>
        <taxon>Alveolata</taxon>
        <taxon>Apicomplexa</taxon>
        <taxon>Aconoidasida</taxon>
        <taxon>Haemosporida</taxon>
        <taxon>Plasmodiidae</taxon>
        <taxon>Plasmodium</taxon>
        <taxon>Plasmodium (Plasmodium)</taxon>
    </lineage>
</organism>
<keyword evidence="3" id="KW-1185">Reference proteome</keyword>
<dbReference type="AlphaFoldDB" id="K6VG18"/>
<feature type="transmembrane region" description="Helical" evidence="1">
    <location>
        <begin position="184"/>
        <end position="201"/>
    </location>
</feature>
<feature type="transmembrane region" description="Helical" evidence="1">
    <location>
        <begin position="229"/>
        <end position="252"/>
    </location>
</feature>
<feature type="transmembrane region" description="Helical" evidence="1">
    <location>
        <begin position="39"/>
        <end position="57"/>
    </location>
</feature>
<dbReference type="RefSeq" id="XP_004224204.1">
    <property type="nucleotide sequence ID" value="XM_004224156.1"/>
</dbReference>
<name>K6VG18_PLACD</name>
<dbReference type="EMBL" id="DF157105">
    <property type="protein sequence ID" value="GAB68257.1"/>
    <property type="molecule type" value="Genomic_DNA"/>
</dbReference>
<keyword evidence="1" id="KW-1133">Transmembrane helix</keyword>
<feature type="non-terminal residue" evidence="2">
    <location>
        <position position="1"/>
    </location>
</feature>
<reference evidence="2 3" key="1">
    <citation type="journal article" date="2012" name="Nat. Genet.">
        <title>Plasmodium cynomolgi genome sequences provide insight into Plasmodium vivax and the monkey malaria clade.</title>
        <authorList>
            <person name="Tachibana S."/>
            <person name="Sullivan S.A."/>
            <person name="Kawai S."/>
            <person name="Nakamura S."/>
            <person name="Kim H.R."/>
            <person name="Goto N."/>
            <person name="Arisue N."/>
            <person name="Palacpac N.M.Q."/>
            <person name="Honma H."/>
            <person name="Yagi M."/>
            <person name="Tougan T."/>
            <person name="Katakai Y."/>
            <person name="Kaneko O."/>
            <person name="Mita T."/>
            <person name="Kita K."/>
            <person name="Yasutomi Y."/>
            <person name="Sutton P.L."/>
            <person name="Shakhbatyan R."/>
            <person name="Horii T."/>
            <person name="Yasunaga T."/>
            <person name="Barnwell J.W."/>
            <person name="Escalante A.A."/>
            <person name="Carlton J.M."/>
            <person name="Tanabe K."/>
        </authorList>
    </citation>
    <scope>NUCLEOTIDE SEQUENCE [LARGE SCALE GENOMIC DNA]</scope>
    <source>
        <strain evidence="2 3">B</strain>
    </source>
</reference>
<dbReference type="Proteomes" id="UP000006319">
    <property type="component" value="Chromosome 13"/>
</dbReference>
<evidence type="ECO:0000256" key="1">
    <source>
        <dbReference type="SAM" id="Phobius"/>
    </source>
</evidence>
<keyword evidence="1" id="KW-0472">Membrane</keyword>
<feature type="transmembrane region" description="Helical" evidence="1">
    <location>
        <begin position="272"/>
        <end position="297"/>
    </location>
</feature>
<dbReference type="VEuPathDB" id="PlasmoDB:PCYB_131310"/>
<sequence length="359" mass="40173">EGASSLSILPLPSFYNYANKYTYICACCVPPFLSSRKNVAATMKVLAIVLFLFLVLCKKRPVVDGVIQKQDAYLDDEFRSFTYFFASSPSASFLSRIVHSDESRFTQTQNKTDIWSKTVDKAYSINQTTFTLSSICAYFTLMVVFFLTNGILSVGLVCSLPLVFAVFAFNLVYSDYKIKSLSNFTRYIFSFILSKFLYDIVTHLGGDKANAFDYGFTGYLYMSLLKGNYYMVLKAVHLLVLGVFALIIKKLFPRIFDDSELKSPQSVQSDKYIVSFLCALPIAASITQIYCLASQAMNPIDPSIFFMIPSSVNFSSLSTIFSLSVLVITTYVLTVLRNLVETGTDEERSRCSLVGCSAK</sequence>
<evidence type="ECO:0000313" key="3">
    <source>
        <dbReference type="Proteomes" id="UP000006319"/>
    </source>
</evidence>
<dbReference type="GeneID" id="14694631"/>
<feature type="transmembrane region" description="Helical" evidence="1">
    <location>
        <begin position="154"/>
        <end position="172"/>
    </location>
</feature>
<feature type="transmembrane region" description="Helical" evidence="1">
    <location>
        <begin position="130"/>
        <end position="148"/>
    </location>
</feature>
<proteinExistence type="predicted"/>
<feature type="transmembrane region" description="Helical" evidence="1">
    <location>
        <begin position="317"/>
        <end position="340"/>
    </location>
</feature>
<dbReference type="eggNOG" id="ENOG502SXB3">
    <property type="taxonomic scope" value="Eukaryota"/>
</dbReference>
<dbReference type="OrthoDB" id="387086at2759"/>